<dbReference type="PANTHER" id="PTHR22763">
    <property type="entry name" value="RING ZINC FINGER PROTEIN"/>
    <property type="match status" value="1"/>
</dbReference>
<organism evidence="6 7">
    <name type="scientific">Eutrema salsugineum</name>
    <name type="common">Saltwater cress</name>
    <name type="synonym">Sisymbrium salsugineum</name>
    <dbReference type="NCBI Taxonomy" id="72664"/>
    <lineage>
        <taxon>Eukaryota</taxon>
        <taxon>Viridiplantae</taxon>
        <taxon>Streptophyta</taxon>
        <taxon>Embryophyta</taxon>
        <taxon>Tracheophyta</taxon>
        <taxon>Spermatophyta</taxon>
        <taxon>Magnoliopsida</taxon>
        <taxon>eudicotyledons</taxon>
        <taxon>Gunneridae</taxon>
        <taxon>Pentapetalae</taxon>
        <taxon>rosids</taxon>
        <taxon>malvids</taxon>
        <taxon>Brassicales</taxon>
        <taxon>Brassicaceae</taxon>
        <taxon>Eutremeae</taxon>
        <taxon>Eutrema</taxon>
    </lineage>
</organism>
<dbReference type="eggNOG" id="KOG0802">
    <property type="taxonomic scope" value="Eukaryota"/>
</dbReference>
<sequence length="181" mass="20610">MNTPPQVEFRILHARKLFPSEGYAKTIIIYVGEISDTDRSLYPPVLINLCNISRSHIRRLLQDQLVSHHHWLSTAATALGFGRNGFNLTISVKITHQTVVVNSEELLRMVLLGSKMNTEELKSMETEPCSICLDELSGSNSKKTGVPTRMTCSHVFHDRCLIEWLQRKNTCPLCRSVLYDR</sequence>
<dbReference type="PANTHER" id="PTHR22763:SF192">
    <property type="entry name" value="RING-TYPE DOMAIN-CONTAINING PROTEIN"/>
    <property type="match status" value="1"/>
</dbReference>
<dbReference type="GO" id="GO:0012505">
    <property type="term" value="C:endomembrane system"/>
    <property type="evidence" value="ECO:0007669"/>
    <property type="project" value="TreeGrafter"/>
</dbReference>
<keyword evidence="2 4" id="KW-0863">Zinc-finger</keyword>
<dbReference type="InterPro" id="IPR050731">
    <property type="entry name" value="HRD1_E3_ubiq-ligases"/>
</dbReference>
<evidence type="ECO:0000259" key="5">
    <source>
        <dbReference type="PROSITE" id="PS50089"/>
    </source>
</evidence>
<dbReference type="EMBL" id="KI517537">
    <property type="protein sequence ID" value="ESQ38242.1"/>
    <property type="molecule type" value="Genomic_DNA"/>
</dbReference>
<dbReference type="InterPro" id="IPR013083">
    <property type="entry name" value="Znf_RING/FYVE/PHD"/>
</dbReference>
<dbReference type="GO" id="GO:0043161">
    <property type="term" value="P:proteasome-mediated ubiquitin-dependent protein catabolic process"/>
    <property type="evidence" value="ECO:0007669"/>
    <property type="project" value="TreeGrafter"/>
</dbReference>
<dbReference type="Gene3D" id="3.30.40.10">
    <property type="entry name" value="Zinc/RING finger domain, C3HC4 (zinc finger)"/>
    <property type="match status" value="1"/>
</dbReference>
<dbReference type="KEGG" id="eus:EUTSA_v10029381mg"/>
<dbReference type="AlphaFoldDB" id="V4L7C4"/>
<dbReference type="SUPFAM" id="SSF57850">
    <property type="entry name" value="RING/U-box"/>
    <property type="match status" value="1"/>
</dbReference>
<protein>
    <recommendedName>
        <fullName evidence="5">RING-type domain-containing protein</fullName>
    </recommendedName>
</protein>
<proteinExistence type="predicted"/>
<name>V4L7C4_EUTSA</name>
<dbReference type="GO" id="GO:0061630">
    <property type="term" value="F:ubiquitin protein ligase activity"/>
    <property type="evidence" value="ECO:0007669"/>
    <property type="project" value="TreeGrafter"/>
</dbReference>
<accession>V4L7C4</accession>
<keyword evidence="1" id="KW-0479">Metal-binding</keyword>
<evidence type="ECO:0000313" key="6">
    <source>
        <dbReference type="EMBL" id="ESQ38242.1"/>
    </source>
</evidence>
<evidence type="ECO:0000256" key="4">
    <source>
        <dbReference type="PROSITE-ProRule" id="PRU00175"/>
    </source>
</evidence>
<dbReference type="GO" id="GO:0008270">
    <property type="term" value="F:zinc ion binding"/>
    <property type="evidence" value="ECO:0007669"/>
    <property type="project" value="UniProtKB-KW"/>
</dbReference>
<evidence type="ECO:0000256" key="2">
    <source>
        <dbReference type="ARBA" id="ARBA00022771"/>
    </source>
</evidence>
<dbReference type="Pfam" id="PF13639">
    <property type="entry name" value="zf-RING_2"/>
    <property type="match status" value="1"/>
</dbReference>
<keyword evidence="3" id="KW-0862">Zinc</keyword>
<evidence type="ECO:0000313" key="7">
    <source>
        <dbReference type="Proteomes" id="UP000030689"/>
    </source>
</evidence>
<feature type="domain" description="RING-type" evidence="5">
    <location>
        <begin position="129"/>
        <end position="175"/>
    </location>
</feature>
<dbReference type="PROSITE" id="PS50089">
    <property type="entry name" value="ZF_RING_2"/>
    <property type="match status" value="1"/>
</dbReference>
<gene>
    <name evidence="6" type="ORF">EUTSA_v10029381mg</name>
</gene>
<dbReference type="STRING" id="72664.V4L7C4"/>
<dbReference type="Gramene" id="ESQ38242">
    <property type="protein sequence ID" value="ESQ38242"/>
    <property type="gene ID" value="EUTSA_v10029381mg"/>
</dbReference>
<dbReference type="Proteomes" id="UP000030689">
    <property type="component" value="Unassembled WGS sequence"/>
</dbReference>
<reference evidence="6 7" key="1">
    <citation type="journal article" date="2013" name="Front. Plant Sci.">
        <title>The Reference Genome of the Halophytic Plant Eutrema salsugineum.</title>
        <authorList>
            <person name="Yang R."/>
            <person name="Jarvis D.E."/>
            <person name="Chen H."/>
            <person name="Beilstein M.A."/>
            <person name="Grimwood J."/>
            <person name="Jenkins J."/>
            <person name="Shu S."/>
            <person name="Prochnik S."/>
            <person name="Xin M."/>
            <person name="Ma C."/>
            <person name="Schmutz J."/>
            <person name="Wing R.A."/>
            <person name="Mitchell-Olds T."/>
            <person name="Schumaker K.S."/>
            <person name="Wang X."/>
        </authorList>
    </citation>
    <scope>NUCLEOTIDE SEQUENCE [LARGE SCALE GENOMIC DNA]</scope>
</reference>
<dbReference type="SMART" id="SM00184">
    <property type="entry name" value="RING"/>
    <property type="match status" value="1"/>
</dbReference>
<dbReference type="OMA" id="PQVEFRI"/>
<evidence type="ECO:0000256" key="1">
    <source>
        <dbReference type="ARBA" id="ARBA00022723"/>
    </source>
</evidence>
<dbReference type="InterPro" id="IPR001841">
    <property type="entry name" value="Znf_RING"/>
</dbReference>
<evidence type="ECO:0000256" key="3">
    <source>
        <dbReference type="ARBA" id="ARBA00022833"/>
    </source>
</evidence>
<keyword evidence="7" id="KW-1185">Reference proteome</keyword>